<gene>
    <name evidence="3" type="primary">LOC132710243</name>
</gene>
<evidence type="ECO:0000256" key="1">
    <source>
        <dbReference type="SAM" id="MobiDB-lite"/>
    </source>
</evidence>
<evidence type="ECO:0000313" key="3">
    <source>
        <dbReference type="RefSeq" id="XP_060541940.1"/>
    </source>
</evidence>
<accession>A0ABM3Z0N3</accession>
<feature type="region of interest" description="Disordered" evidence="1">
    <location>
        <begin position="27"/>
        <end position="89"/>
    </location>
</feature>
<name>A0ABM3Z0N3_PANGU</name>
<sequence length="365" mass="38383">MEIRFFKLSLSWGLIIANEALSPRTEGLQSKMADASHHPRPASTSSQARHRHASDPGEGSSAKQPRKGKVPAKGSSATAAPKQSKEELRHHKALEKAVLRAQQWPSAILPVQAAILSPSDSATAPQISEAHPGRELFPDRPSSRGPTSSEAEQVFQTIPDSSDPPGPSHSVASVPGPSGLVASPAATHTLPAGTSQADPQATLEAIIARAIQQGLAQGLQQGLFQPPPPPPVSHAQPRQAQSALSADHQYSPEPSNQGSLSDEEESRELSLSDDEGLTLDQPAFIGLFRPQLFRSLLYKALAVTRLGSSSTAGTTLPEGADPASSLFAEPAVEPELIPAPKLFTDVVQRQWALPGSVPVPSGTDK</sequence>
<feature type="compositionally biased region" description="Basic and acidic residues" evidence="1">
    <location>
        <begin position="131"/>
        <end position="142"/>
    </location>
</feature>
<feature type="compositionally biased region" description="Polar residues" evidence="1">
    <location>
        <begin position="144"/>
        <end position="158"/>
    </location>
</feature>
<proteinExistence type="predicted"/>
<feature type="compositionally biased region" description="Acidic residues" evidence="1">
    <location>
        <begin position="261"/>
        <end position="273"/>
    </location>
</feature>
<evidence type="ECO:0000313" key="2">
    <source>
        <dbReference type="Proteomes" id="UP001652622"/>
    </source>
</evidence>
<keyword evidence="2" id="KW-1185">Reference proteome</keyword>
<reference evidence="3" key="1">
    <citation type="submission" date="2025-08" db="UniProtKB">
        <authorList>
            <consortium name="RefSeq"/>
        </authorList>
    </citation>
    <scope>IDENTIFICATION</scope>
    <source>
        <tissue evidence="3">Blood</tissue>
    </source>
</reference>
<feature type="region of interest" description="Disordered" evidence="1">
    <location>
        <begin position="120"/>
        <end position="197"/>
    </location>
</feature>
<feature type="region of interest" description="Disordered" evidence="1">
    <location>
        <begin position="220"/>
        <end position="273"/>
    </location>
</feature>
<protein>
    <submittedName>
        <fullName evidence="3">Uncharacterized protein LOC132710243</fullName>
    </submittedName>
</protein>
<dbReference type="GeneID" id="132710243"/>
<dbReference type="Proteomes" id="UP001652622">
    <property type="component" value="Unplaced"/>
</dbReference>
<dbReference type="RefSeq" id="XP_060541940.1">
    <property type="nucleotide sequence ID" value="XM_060685957.1"/>
</dbReference>
<organism evidence="2 3">
    <name type="scientific">Pantherophis guttatus</name>
    <name type="common">Corn snake</name>
    <name type="synonym">Elaphe guttata</name>
    <dbReference type="NCBI Taxonomy" id="94885"/>
    <lineage>
        <taxon>Eukaryota</taxon>
        <taxon>Metazoa</taxon>
        <taxon>Chordata</taxon>
        <taxon>Craniata</taxon>
        <taxon>Vertebrata</taxon>
        <taxon>Euteleostomi</taxon>
        <taxon>Lepidosauria</taxon>
        <taxon>Squamata</taxon>
        <taxon>Bifurcata</taxon>
        <taxon>Unidentata</taxon>
        <taxon>Episquamata</taxon>
        <taxon>Toxicofera</taxon>
        <taxon>Serpentes</taxon>
        <taxon>Colubroidea</taxon>
        <taxon>Colubridae</taxon>
        <taxon>Colubrinae</taxon>
        <taxon>Pantherophis</taxon>
    </lineage>
</organism>